<dbReference type="GO" id="GO:0016020">
    <property type="term" value="C:membrane"/>
    <property type="evidence" value="ECO:0007669"/>
    <property type="project" value="UniProtKB-SubCell"/>
</dbReference>
<evidence type="ECO:0000256" key="6">
    <source>
        <dbReference type="SAM" id="Phobius"/>
    </source>
</evidence>
<dbReference type="AlphaFoldDB" id="A0A1R2BYD7"/>
<evidence type="ECO:0008006" key="9">
    <source>
        <dbReference type="Google" id="ProtNLM"/>
    </source>
</evidence>
<keyword evidence="4 6" id="KW-1133">Transmembrane helix</keyword>
<dbReference type="OrthoDB" id="317991at2759"/>
<gene>
    <name evidence="7" type="ORF">SteCoe_17627</name>
</gene>
<keyword evidence="5 6" id="KW-0472">Membrane</keyword>
<name>A0A1R2BYD7_9CILI</name>
<feature type="transmembrane region" description="Helical" evidence="6">
    <location>
        <begin position="80"/>
        <end position="99"/>
    </location>
</feature>
<evidence type="ECO:0000256" key="4">
    <source>
        <dbReference type="ARBA" id="ARBA00022989"/>
    </source>
</evidence>
<evidence type="ECO:0000313" key="8">
    <source>
        <dbReference type="Proteomes" id="UP000187209"/>
    </source>
</evidence>
<keyword evidence="3 6" id="KW-0812">Transmembrane</keyword>
<proteinExistence type="predicted"/>
<protein>
    <recommendedName>
        <fullName evidence="9">t-SNARE coiled-coil homology domain-containing protein</fullName>
    </recommendedName>
</protein>
<comment type="caution">
    <text evidence="7">The sequence shown here is derived from an EMBL/GenBank/DDBJ whole genome shotgun (WGS) entry which is preliminary data.</text>
</comment>
<evidence type="ECO:0000256" key="1">
    <source>
        <dbReference type="ARBA" id="ARBA00004167"/>
    </source>
</evidence>
<dbReference type="SUPFAM" id="SSF58038">
    <property type="entry name" value="SNARE fusion complex"/>
    <property type="match status" value="1"/>
</dbReference>
<sequence length="101" mass="11723">MRKRDRVLEESIEKTNNHKIDLLHTQVLEIKNSAHIIHEEVKGSNTFLNTLSGSFDKGKQSMTSVYERFEGMLQQKNNRLSIYIGGILTILFIIVWKFMLG</sequence>
<evidence type="ECO:0000256" key="2">
    <source>
        <dbReference type="ARBA" id="ARBA00022448"/>
    </source>
</evidence>
<keyword evidence="2" id="KW-0813">Transport</keyword>
<comment type="subcellular location">
    <subcellularLocation>
        <location evidence="1">Membrane</location>
        <topology evidence="1">Single-pass membrane protein</topology>
    </subcellularLocation>
</comment>
<accession>A0A1R2BYD7</accession>
<evidence type="ECO:0000256" key="5">
    <source>
        <dbReference type="ARBA" id="ARBA00023136"/>
    </source>
</evidence>
<dbReference type="EMBL" id="MPUH01000365">
    <property type="protein sequence ID" value="OMJ81808.1"/>
    <property type="molecule type" value="Genomic_DNA"/>
</dbReference>
<evidence type="ECO:0000256" key="3">
    <source>
        <dbReference type="ARBA" id="ARBA00022692"/>
    </source>
</evidence>
<reference evidence="7 8" key="1">
    <citation type="submission" date="2016-11" db="EMBL/GenBank/DDBJ databases">
        <title>The macronuclear genome of Stentor coeruleus: a giant cell with tiny introns.</title>
        <authorList>
            <person name="Slabodnick M."/>
            <person name="Ruby J.G."/>
            <person name="Reiff S.B."/>
            <person name="Swart E.C."/>
            <person name="Gosai S."/>
            <person name="Prabakaran S."/>
            <person name="Witkowska E."/>
            <person name="Larue G.E."/>
            <person name="Fisher S."/>
            <person name="Freeman R.M."/>
            <person name="Gunawardena J."/>
            <person name="Chu W."/>
            <person name="Stover N.A."/>
            <person name="Gregory B.D."/>
            <person name="Nowacki M."/>
            <person name="Derisi J."/>
            <person name="Roy S.W."/>
            <person name="Marshall W.F."/>
            <person name="Sood P."/>
        </authorList>
    </citation>
    <scope>NUCLEOTIDE SEQUENCE [LARGE SCALE GENOMIC DNA]</scope>
    <source>
        <strain evidence="7">WM001</strain>
    </source>
</reference>
<evidence type="ECO:0000313" key="7">
    <source>
        <dbReference type="EMBL" id="OMJ81808.1"/>
    </source>
</evidence>
<dbReference type="PANTHER" id="PTHR12791">
    <property type="entry name" value="GOLGI SNARE BET1-RELATED"/>
    <property type="match status" value="1"/>
</dbReference>
<keyword evidence="8" id="KW-1185">Reference proteome</keyword>
<organism evidence="7 8">
    <name type="scientific">Stentor coeruleus</name>
    <dbReference type="NCBI Taxonomy" id="5963"/>
    <lineage>
        <taxon>Eukaryota</taxon>
        <taxon>Sar</taxon>
        <taxon>Alveolata</taxon>
        <taxon>Ciliophora</taxon>
        <taxon>Postciliodesmatophora</taxon>
        <taxon>Heterotrichea</taxon>
        <taxon>Heterotrichida</taxon>
        <taxon>Stentoridae</taxon>
        <taxon>Stentor</taxon>
    </lineage>
</organism>
<dbReference type="Proteomes" id="UP000187209">
    <property type="component" value="Unassembled WGS sequence"/>
</dbReference>